<feature type="region of interest" description="Disordered" evidence="1">
    <location>
        <begin position="1671"/>
        <end position="1711"/>
    </location>
</feature>
<protein>
    <submittedName>
        <fullName evidence="2">Uncharacterized protein</fullName>
    </submittedName>
</protein>
<feature type="compositionally biased region" description="Basic and acidic residues" evidence="1">
    <location>
        <begin position="953"/>
        <end position="963"/>
    </location>
</feature>
<evidence type="ECO:0000313" key="3">
    <source>
        <dbReference type="Proteomes" id="UP000019763"/>
    </source>
</evidence>
<feature type="compositionally biased region" description="Low complexity" evidence="1">
    <location>
        <begin position="965"/>
        <end position="977"/>
    </location>
</feature>
<evidence type="ECO:0000256" key="1">
    <source>
        <dbReference type="SAM" id="MobiDB-lite"/>
    </source>
</evidence>
<reference evidence="2" key="1">
    <citation type="submission" date="2013-12" db="EMBL/GenBank/DDBJ databases">
        <authorList>
            <person name="Omoto C.K."/>
            <person name="Sibley D."/>
            <person name="Venepally P."/>
            <person name="Hadjithomas M."/>
            <person name="Karamycheva S."/>
            <person name="Brunk B."/>
            <person name="Roos D."/>
            <person name="Caler E."/>
            <person name="Lorenzi H."/>
        </authorList>
    </citation>
    <scope>NUCLEOTIDE SEQUENCE</scope>
</reference>
<organism evidence="2 3">
    <name type="scientific">Gregarina niphandrodes</name>
    <name type="common">Septate eugregarine</name>
    <dbReference type="NCBI Taxonomy" id="110365"/>
    <lineage>
        <taxon>Eukaryota</taxon>
        <taxon>Sar</taxon>
        <taxon>Alveolata</taxon>
        <taxon>Apicomplexa</taxon>
        <taxon>Conoidasida</taxon>
        <taxon>Gregarinasina</taxon>
        <taxon>Eugregarinorida</taxon>
        <taxon>Gregarinidae</taxon>
        <taxon>Gregarina</taxon>
    </lineage>
</organism>
<keyword evidence="3" id="KW-1185">Reference proteome</keyword>
<feature type="region of interest" description="Disordered" evidence="1">
    <location>
        <begin position="354"/>
        <end position="381"/>
    </location>
</feature>
<dbReference type="RefSeq" id="XP_011130882.1">
    <property type="nucleotide sequence ID" value="XM_011132580.1"/>
</dbReference>
<gene>
    <name evidence="2" type="ORF">GNI_091940</name>
</gene>
<proteinExistence type="predicted"/>
<evidence type="ECO:0000313" key="2">
    <source>
        <dbReference type="EMBL" id="EZG59683.1"/>
    </source>
</evidence>
<name>A0A023B5H5_GRENI</name>
<feature type="compositionally biased region" description="Basic and acidic residues" evidence="1">
    <location>
        <begin position="1680"/>
        <end position="1689"/>
    </location>
</feature>
<comment type="caution">
    <text evidence="2">The sequence shown here is derived from an EMBL/GenBank/DDBJ whole genome shotgun (WGS) entry which is preliminary data.</text>
</comment>
<feature type="region of interest" description="Disordered" evidence="1">
    <location>
        <begin position="945"/>
        <end position="1013"/>
    </location>
</feature>
<feature type="region of interest" description="Disordered" evidence="1">
    <location>
        <begin position="1445"/>
        <end position="1518"/>
    </location>
</feature>
<dbReference type="Proteomes" id="UP000019763">
    <property type="component" value="Unassembled WGS sequence"/>
</dbReference>
<dbReference type="VEuPathDB" id="CryptoDB:GNI_091940"/>
<feature type="compositionally biased region" description="Polar residues" evidence="1">
    <location>
        <begin position="1692"/>
        <end position="1709"/>
    </location>
</feature>
<sequence length="1842" mass="205307">MPGKMRDKRPLVQDHLILDPQNQCLNRLPVSVPGRGAAEPESRATRHMGVEGEEYDSARRKTSLQEIRSVGRREMGTNRLDKDPDVLRHICQQPYKRTLPWRVERVYLIRDDYAAVVLLVSKHGIFGMDMRGKALLNISVEGSESSAVYHEPTRNDAAATGPAPATAANPWLISWDRNILWIHGYGRLHILGLSTQEYVCLPEPNRPPESLRVYWNPRNLCLLYWEEKQSCPVQTSLSIVELSSRGVISRREVTDELLDLKDIEDRLPAGLSPPKEVFVIQSVYESSDIISRPDGEGVVGQVLRVIQGQAYGPAPLGFIVTTRNADGIITSSVNGDPELTKLVLVPSRLTRSGVISPPDPTKWTNEKTRSSGDMSHQIPDHQIPDHQIPGLEMYAIARRLIDTGLTDNEISSEFYWLNNLDPPGGNNNRSRTDEVWWKKNVNWSSVDSFTRLFYLLAVLDKWGLALSQEEEKSTAPEAECLDEIMLVLEELAYLYNTRHLSVPSELIENFSLLVYREFLPTELSRRVYCYLYSRFDYLLLNQHWSLSGVSNGDVLGARERSTSWWLHDRNITECYEALKSVASSMSWSSVIRLVNKAAAYKFLQVPGGGVAGQSLRFSQLMNIPWAEFTDANQIGFPWGKHGPCNRLDLFLDLLCGCKNAAAASVGSVSLTVDQLLTLYRLRTFPEVGALTKLFEFSHNTRSEIYEGKINHALKQENISGDVLTCCLWAKLRLAYYLSGALIGYAVAGRTKELEQLVPSVKHVLYYLKLIPIGQYQTFLSGLTENGAYILDGILDHSDELDWYHDNVENKKSPVVNYLCISLLLAYAITGLADPNDFAKILFGTCNSKSYAECPCNQVDLGEDLDSPPHYISLAGRLSPRTGDRVEQEAGGCARLSEAGKRFDLNNRNLDAVQPTGSHLSAAEHTDNTSTLRANGIASGMVNLQRVLSPPRPPHCDSNEDGRAEPQGTQPQGTQPQGARPEPQRVSAEPQEDTAHVAGRGRCKRQAAGRSTSDEGSFLMQLHRKYDLSTLRSTVYLCAALHRSTGASMSVLMSYRLLEELKYLMHEPHNNVDLVNLDCHDLNTDHISWYKKLHTEALKATKRQTTILGAALGIHLAACEPPLTTLSKHMQPSRSTSDGRLSDGRLSESRFCESVLSESRVCESRLSDGRSASYDELYLFKWAFFQRYCELHFSDGTAPDWEDSSLGSTLTIGQETNFRLLMERSQLFIWGVGFLNWAASDWRIAEVTRPLLFDDQLLLRNAEAVLLRCVTWGLLNWTFINADDLKQFVYIPLLDITVDGLEDHPLIRTSPLYGLYQERLGLRKRRYRLRKESPKPDLLSLQHAELLREGCEILRQRMTAVAESLLAGTGEPPIDAGRLEETHTLEASADDTCLGDVGMSEGRSSVCLVAPPGNEETSREDVSSYVTAMTGHDEVTAMAMDETNMGTAQDSQGFPPVPFLNEALAPGKGPAFPSGQNLNEQTADDQKSKNQTVGDQKPGSQELGDHHQDLEDEDLDDQDLNERVIREGLEFQREPLEKEGVSSQQLLSLHMALVAATSFLLGLKFTGMDNTVATQFILEAGTWLHSVASELVYGVSDTMVWLGELSRTRLCGISEAVHDHALNATLAGLGLVAAGTKDLVVLNALDSWCGNVYEDRSFALWFRAGRTKALIQSEAQPRQPQTDRRARNEESDSSQSDTSNRPDVNTNLDANNLDAIDVENKPIGDKTRIDRKRLALDILASLPMGGHLGDNRDHLQIFDMFFDMASAKSHPMNLIRVEGLQDGRLLLRKQAPDDVYVMDPSENVLALAAVSSIPSQSLINCSNRRDSLHVDKAQANVTFIQPS</sequence>
<dbReference type="EMBL" id="AFNH02000687">
    <property type="protein sequence ID" value="EZG59683.1"/>
    <property type="molecule type" value="Genomic_DNA"/>
</dbReference>
<accession>A0A023B5H5</accession>
<feature type="compositionally biased region" description="Acidic residues" evidence="1">
    <location>
        <begin position="1509"/>
        <end position="1518"/>
    </location>
</feature>
<dbReference type="OrthoDB" id="378531at2759"/>
<dbReference type="GeneID" id="22913296"/>